<evidence type="ECO:0008006" key="4">
    <source>
        <dbReference type="Google" id="ProtNLM"/>
    </source>
</evidence>
<dbReference type="InterPro" id="IPR053267">
    <property type="entry name" value="Verrucosidin_biosynth-assoc"/>
</dbReference>
<reference evidence="2 3" key="1">
    <citation type="submission" date="2019-06" db="EMBL/GenBank/DDBJ databases">
        <title>Wine fermentation using esterase from Monascus purpureus.</title>
        <authorList>
            <person name="Geng C."/>
            <person name="Zhang Y."/>
        </authorList>
    </citation>
    <scope>NUCLEOTIDE SEQUENCE [LARGE SCALE GENOMIC DNA]</scope>
    <source>
        <strain evidence="2">HQ1</strain>
    </source>
</reference>
<dbReference type="PANTHER" id="PTHR42087">
    <property type="entry name" value="ILP IS AN APOPTOSIS INHIBITOR"/>
    <property type="match status" value="1"/>
</dbReference>
<name>A0A507QP30_MONPU</name>
<organism evidence="2 3">
    <name type="scientific">Monascus purpureus</name>
    <name type="common">Red mold</name>
    <name type="synonym">Monascus anka</name>
    <dbReference type="NCBI Taxonomy" id="5098"/>
    <lineage>
        <taxon>Eukaryota</taxon>
        <taxon>Fungi</taxon>
        <taxon>Dikarya</taxon>
        <taxon>Ascomycota</taxon>
        <taxon>Pezizomycotina</taxon>
        <taxon>Eurotiomycetes</taxon>
        <taxon>Eurotiomycetidae</taxon>
        <taxon>Eurotiales</taxon>
        <taxon>Aspergillaceae</taxon>
        <taxon>Monascus</taxon>
    </lineage>
</organism>
<gene>
    <name evidence="2" type="ORF">MPDQ_001920</name>
</gene>
<evidence type="ECO:0000313" key="2">
    <source>
        <dbReference type="EMBL" id="TQB69381.1"/>
    </source>
</evidence>
<feature type="region of interest" description="Disordered" evidence="1">
    <location>
        <begin position="156"/>
        <end position="182"/>
    </location>
</feature>
<evidence type="ECO:0000256" key="1">
    <source>
        <dbReference type="SAM" id="MobiDB-lite"/>
    </source>
</evidence>
<protein>
    <recommendedName>
        <fullName evidence="4">Ilp is an apoptosis inhibitor</fullName>
    </recommendedName>
</protein>
<feature type="compositionally biased region" description="Polar residues" evidence="1">
    <location>
        <begin position="156"/>
        <end position="165"/>
    </location>
</feature>
<accession>A0A507QP30</accession>
<comment type="caution">
    <text evidence="2">The sequence shown here is derived from an EMBL/GenBank/DDBJ whole genome shotgun (WGS) entry which is preliminary data.</text>
</comment>
<dbReference type="EMBL" id="VIFY01000156">
    <property type="protein sequence ID" value="TQB69381.1"/>
    <property type="molecule type" value="Genomic_DNA"/>
</dbReference>
<proteinExistence type="predicted"/>
<feature type="region of interest" description="Disordered" evidence="1">
    <location>
        <begin position="36"/>
        <end position="92"/>
    </location>
</feature>
<evidence type="ECO:0000313" key="3">
    <source>
        <dbReference type="Proteomes" id="UP000319663"/>
    </source>
</evidence>
<sequence length="290" mass="32196">MKLNRGRGRSLSSVISRFRRTVVRVSTAIQLRRRGRGFLPGASNSSSLRENQQQCNRKKPDAETNRGTDEQIAPQPVPCPPQTMDARPNFESAANEEHPETCNAGLDGSLDVDILEWYPRYQSCQRYFLDHAQHSGPVQALSSFLNIKLPFQQPDPTFTSRSSVPAESAPPSLPGTANPSSPTVSLIPYVRRLVATGMDFPGVLHGFFGDDWVAGVGPLHEQERQNYLFAAKSGGWASVKKDYDMPPHETIPFLRPLQGSSDAEIEAAEHRWSEWLAMEDWMLGPRAPSA</sequence>
<dbReference type="PANTHER" id="PTHR42087:SF1">
    <property type="entry name" value="ILP IS AN APOPTOSIS INHIBITOR"/>
    <property type="match status" value="1"/>
</dbReference>
<keyword evidence="3" id="KW-1185">Reference proteome</keyword>
<dbReference type="Proteomes" id="UP000319663">
    <property type="component" value="Unassembled WGS sequence"/>
</dbReference>
<dbReference type="AlphaFoldDB" id="A0A507QP30"/>
<feature type="compositionally biased region" description="Basic and acidic residues" evidence="1">
    <location>
        <begin position="58"/>
        <end position="69"/>
    </location>
</feature>
<feature type="compositionally biased region" description="Polar residues" evidence="1">
    <location>
        <begin position="42"/>
        <end position="55"/>
    </location>
</feature>